<dbReference type="EMBL" id="QGMZ01000028">
    <property type="protein sequence ID" value="PWR71905.1"/>
    <property type="molecule type" value="Genomic_DNA"/>
</dbReference>
<dbReference type="Gene3D" id="3.90.1680.10">
    <property type="entry name" value="SOS response associated peptidase-like"/>
    <property type="match status" value="1"/>
</dbReference>
<dbReference type="InterPro" id="IPR003738">
    <property type="entry name" value="SRAP"/>
</dbReference>
<keyword evidence="10" id="KW-1185">Reference proteome</keyword>
<evidence type="ECO:0000313" key="9">
    <source>
        <dbReference type="EMBL" id="PWR71905.1"/>
    </source>
</evidence>
<evidence type="ECO:0000256" key="2">
    <source>
        <dbReference type="ARBA" id="ARBA00022670"/>
    </source>
</evidence>
<reference evidence="9 10" key="1">
    <citation type="submission" date="2018-05" db="EMBL/GenBank/DDBJ databases">
        <title>Draft genome of Methanospirillum stamsii Pt1.</title>
        <authorList>
            <person name="Dueholm M.S."/>
            <person name="Nielsen P.H."/>
            <person name="Bakmann L.F."/>
            <person name="Otzen D.E."/>
        </authorList>
    </citation>
    <scope>NUCLEOTIDE SEQUENCE [LARGE SCALE GENOMIC DNA]</scope>
    <source>
        <strain evidence="9 10">Pt1</strain>
    </source>
</reference>
<dbReference type="GO" id="GO:0006508">
    <property type="term" value="P:proteolysis"/>
    <property type="evidence" value="ECO:0007669"/>
    <property type="project" value="UniProtKB-KW"/>
</dbReference>
<dbReference type="AlphaFoldDB" id="A0A2V2N001"/>
<keyword evidence="5" id="KW-0190">Covalent protein-DNA linkage</keyword>
<evidence type="ECO:0000256" key="5">
    <source>
        <dbReference type="ARBA" id="ARBA00023124"/>
    </source>
</evidence>
<dbReference type="GO" id="GO:0003697">
    <property type="term" value="F:single-stranded DNA binding"/>
    <property type="evidence" value="ECO:0007669"/>
    <property type="project" value="InterPro"/>
</dbReference>
<keyword evidence="7" id="KW-0456">Lyase</keyword>
<evidence type="ECO:0000256" key="6">
    <source>
        <dbReference type="ARBA" id="ARBA00023125"/>
    </source>
</evidence>
<evidence type="ECO:0008006" key="11">
    <source>
        <dbReference type="Google" id="ProtNLM"/>
    </source>
</evidence>
<evidence type="ECO:0000256" key="4">
    <source>
        <dbReference type="ARBA" id="ARBA00022801"/>
    </source>
</evidence>
<accession>A0A2V2N001</accession>
<dbReference type="GO" id="GO:0106300">
    <property type="term" value="P:protein-DNA covalent cross-linking repair"/>
    <property type="evidence" value="ECO:0007669"/>
    <property type="project" value="InterPro"/>
</dbReference>
<comment type="caution">
    <text evidence="9">The sequence shown here is derived from an EMBL/GenBank/DDBJ whole genome shotgun (WGS) entry which is preliminary data.</text>
</comment>
<keyword evidence="3" id="KW-0227">DNA damage</keyword>
<feature type="region of interest" description="Disordered" evidence="8">
    <location>
        <begin position="233"/>
        <end position="258"/>
    </location>
</feature>
<evidence type="ECO:0000256" key="1">
    <source>
        <dbReference type="ARBA" id="ARBA00008136"/>
    </source>
</evidence>
<evidence type="ECO:0000256" key="8">
    <source>
        <dbReference type="SAM" id="MobiDB-lite"/>
    </source>
</evidence>
<dbReference type="Proteomes" id="UP000245934">
    <property type="component" value="Unassembled WGS sequence"/>
</dbReference>
<name>A0A2V2N001_9EURY</name>
<dbReference type="GeneID" id="97610121"/>
<keyword evidence="6" id="KW-0238">DNA-binding</keyword>
<comment type="similarity">
    <text evidence="1">Belongs to the SOS response-associated peptidase family.</text>
</comment>
<evidence type="ECO:0000256" key="7">
    <source>
        <dbReference type="ARBA" id="ARBA00023239"/>
    </source>
</evidence>
<dbReference type="Pfam" id="PF02586">
    <property type="entry name" value="SRAP"/>
    <property type="match status" value="1"/>
</dbReference>
<dbReference type="InterPro" id="IPR036590">
    <property type="entry name" value="SRAP-like"/>
</dbReference>
<dbReference type="OrthoDB" id="109020at2157"/>
<dbReference type="PANTHER" id="PTHR13604:SF0">
    <property type="entry name" value="ABASIC SITE PROCESSING PROTEIN HMCES"/>
    <property type="match status" value="1"/>
</dbReference>
<gene>
    <name evidence="9" type="ORF">DLD82_12875</name>
</gene>
<dbReference type="RefSeq" id="WP_109941537.1">
    <property type="nucleotide sequence ID" value="NZ_CP176366.1"/>
</dbReference>
<sequence length="258" mass="29536">MTFRKFSIHTRALLPDTPGVLSDNWNIYQSIYTNDYPIQGEGSRLCMCGRFCIAASPGEIMERYDANLPEEYRPRYNVSPGTPILTVSQNGTDTIAQMNEWGITSGLSHRIINARIETVREKNLFRKSFEEHRCLIPASGYYEWKHDKTRKTPYYFSSQKSPLISFAGFIRPSPEGDQVVILTTEARKPYSDIHDRMPVILNPENEPEYLREGSILKFEDVLDIIEVSSRVNQVSPDDPDLIKPVNHRSGQMTLGETE</sequence>
<evidence type="ECO:0000256" key="3">
    <source>
        <dbReference type="ARBA" id="ARBA00022763"/>
    </source>
</evidence>
<keyword evidence="2" id="KW-0645">Protease</keyword>
<protein>
    <recommendedName>
        <fullName evidence="11">Abasic site processing protein</fullName>
    </recommendedName>
</protein>
<organism evidence="9 10">
    <name type="scientific">Methanospirillum stamsii</name>
    <dbReference type="NCBI Taxonomy" id="1277351"/>
    <lineage>
        <taxon>Archaea</taxon>
        <taxon>Methanobacteriati</taxon>
        <taxon>Methanobacteriota</taxon>
        <taxon>Stenosarchaea group</taxon>
        <taxon>Methanomicrobia</taxon>
        <taxon>Methanomicrobiales</taxon>
        <taxon>Methanospirillaceae</taxon>
        <taxon>Methanospirillum</taxon>
    </lineage>
</organism>
<dbReference type="PANTHER" id="PTHR13604">
    <property type="entry name" value="DC12-RELATED"/>
    <property type="match status" value="1"/>
</dbReference>
<feature type="compositionally biased region" description="Polar residues" evidence="8">
    <location>
        <begin position="248"/>
        <end position="258"/>
    </location>
</feature>
<dbReference type="GO" id="GO:0016829">
    <property type="term" value="F:lyase activity"/>
    <property type="evidence" value="ECO:0007669"/>
    <property type="project" value="UniProtKB-KW"/>
</dbReference>
<keyword evidence="4" id="KW-0378">Hydrolase</keyword>
<dbReference type="GO" id="GO:0008233">
    <property type="term" value="F:peptidase activity"/>
    <property type="evidence" value="ECO:0007669"/>
    <property type="project" value="UniProtKB-KW"/>
</dbReference>
<dbReference type="SUPFAM" id="SSF143081">
    <property type="entry name" value="BB1717-like"/>
    <property type="match status" value="1"/>
</dbReference>
<proteinExistence type="inferred from homology"/>
<evidence type="ECO:0000313" key="10">
    <source>
        <dbReference type="Proteomes" id="UP000245934"/>
    </source>
</evidence>